<sequence>PAGRRRPRRGPGGGCRGAVAGRGAAAGQGPVRAGAGEGGASAAGDGLGVARGDSPGLAPGRGPGDRASRVPAPRGRGHRGRAGAAAGEHRQHRAPGDRQVALPQLAPPARLRRAEAGVAAAVHAQARPRAVAAGPEAPGRREGARLAPPPGRGGGPAAGRRGAAQRGAVAGRDGRPVRQALRVQRGGDAPAGREDRAAEAHARAGRSLQQVVERHRRQGRQDDGARERGARPHHVQARGMHSGPLGGDAARGGPPGRDRGGPPVEAGGAGRAVMSPAGGGPSAAGAGRRAALNCTQEWPFATGGDARGAAEPGSGPGGLQEGSATRESLRGPVAAPLRDSTLARKRRKCVRRGSAWQTVGSSGPRVRPRPRSGTAGVLLRALGGRLRLQT</sequence>
<evidence type="ECO:0000256" key="1">
    <source>
        <dbReference type="SAM" id="MobiDB-lite"/>
    </source>
</evidence>
<dbReference type="Proteomes" id="UP001189429">
    <property type="component" value="Unassembled WGS sequence"/>
</dbReference>
<organism evidence="2 3">
    <name type="scientific">Prorocentrum cordatum</name>
    <dbReference type="NCBI Taxonomy" id="2364126"/>
    <lineage>
        <taxon>Eukaryota</taxon>
        <taxon>Sar</taxon>
        <taxon>Alveolata</taxon>
        <taxon>Dinophyceae</taxon>
        <taxon>Prorocentrales</taxon>
        <taxon>Prorocentraceae</taxon>
        <taxon>Prorocentrum</taxon>
    </lineage>
</organism>
<accession>A0ABN9R2S3</accession>
<gene>
    <name evidence="2" type="ORF">PCOR1329_LOCUS17092</name>
</gene>
<reference evidence="2" key="1">
    <citation type="submission" date="2023-10" db="EMBL/GenBank/DDBJ databases">
        <authorList>
            <person name="Chen Y."/>
            <person name="Shah S."/>
            <person name="Dougan E. K."/>
            <person name="Thang M."/>
            <person name="Chan C."/>
        </authorList>
    </citation>
    <scope>NUCLEOTIDE SEQUENCE [LARGE SCALE GENOMIC DNA]</scope>
</reference>
<feature type="non-terminal residue" evidence="2">
    <location>
        <position position="1"/>
    </location>
</feature>
<feature type="compositionally biased region" description="Low complexity" evidence="1">
    <location>
        <begin position="158"/>
        <end position="171"/>
    </location>
</feature>
<proteinExistence type="predicted"/>
<feature type="region of interest" description="Disordered" evidence="1">
    <location>
        <begin position="1"/>
        <end position="376"/>
    </location>
</feature>
<dbReference type="EMBL" id="CAUYUJ010005269">
    <property type="protein sequence ID" value="CAK0813016.1"/>
    <property type="molecule type" value="Genomic_DNA"/>
</dbReference>
<feature type="non-terminal residue" evidence="2">
    <location>
        <position position="390"/>
    </location>
</feature>
<feature type="compositionally biased region" description="Basic and acidic residues" evidence="1">
    <location>
        <begin position="191"/>
        <end position="202"/>
    </location>
</feature>
<evidence type="ECO:0000313" key="3">
    <source>
        <dbReference type="Proteomes" id="UP001189429"/>
    </source>
</evidence>
<feature type="compositionally biased region" description="Basic and acidic residues" evidence="1">
    <location>
        <begin position="219"/>
        <end position="230"/>
    </location>
</feature>
<name>A0ABN9R2S3_9DINO</name>
<feature type="compositionally biased region" description="Low complexity" evidence="1">
    <location>
        <begin position="17"/>
        <end position="34"/>
    </location>
</feature>
<comment type="caution">
    <text evidence="2">The sequence shown here is derived from an EMBL/GenBank/DDBJ whole genome shotgun (WGS) entry which is preliminary data.</text>
</comment>
<feature type="compositionally biased region" description="Low complexity" evidence="1">
    <location>
        <begin position="359"/>
        <end position="376"/>
    </location>
</feature>
<feature type="compositionally biased region" description="Gly residues" evidence="1">
    <location>
        <begin position="35"/>
        <end position="49"/>
    </location>
</feature>
<keyword evidence="3" id="KW-1185">Reference proteome</keyword>
<feature type="compositionally biased region" description="Gly residues" evidence="1">
    <location>
        <begin position="244"/>
        <end position="255"/>
    </location>
</feature>
<evidence type="ECO:0000313" key="2">
    <source>
        <dbReference type="EMBL" id="CAK0813016.1"/>
    </source>
</evidence>
<feature type="compositionally biased region" description="Low complexity" evidence="1">
    <location>
        <begin position="116"/>
        <end position="133"/>
    </location>
</feature>
<protein>
    <submittedName>
        <fullName evidence="2">Uncharacterized protein</fullName>
    </submittedName>
</protein>